<dbReference type="Gene3D" id="3.40.220.10">
    <property type="entry name" value="Leucine Aminopeptidase, subunit E, domain 1"/>
    <property type="match status" value="1"/>
</dbReference>
<protein>
    <submittedName>
        <fullName evidence="4">JNK protein</fullName>
    </submittedName>
</protein>
<feature type="region of interest" description="Disordered" evidence="2">
    <location>
        <begin position="1537"/>
        <end position="1635"/>
    </location>
</feature>
<dbReference type="Proteomes" id="UP000649617">
    <property type="component" value="Unassembled WGS sequence"/>
</dbReference>
<feature type="compositionally biased region" description="Acidic residues" evidence="2">
    <location>
        <begin position="126"/>
        <end position="137"/>
    </location>
</feature>
<feature type="compositionally biased region" description="Basic and acidic residues" evidence="2">
    <location>
        <begin position="1224"/>
        <end position="1237"/>
    </location>
</feature>
<dbReference type="InterPro" id="IPR043472">
    <property type="entry name" value="Macro_dom-like"/>
</dbReference>
<feature type="region of interest" description="Disordered" evidence="2">
    <location>
        <begin position="365"/>
        <end position="389"/>
    </location>
</feature>
<feature type="domain" description="Macro" evidence="3">
    <location>
        <begin position="1316"/>
        <end position="1530"/>
    </location>
</feature>
<feature type="compositionally biased region" description="Basic and acidic residues" evidence="2">
    <location>
        <begin position="2588"/>
        <end position="2607"/>
    </location>
</feature>
<proteinExistence type="predicted"/>
<feature type="compositionally biased region" description="Basic and acidic residues" evidence="2">
    <location>
        <begin position="369"/>
        <end position="381"/>
    </location>
</feature>
<evidence type="ECO:0000259" key="3">
    <source>
        <dbReference type="PROSITE" id="PS51154"/>
    </source>
</evidence>
<feature type="compositionally biased region" description="Basic and acidic residues" evidence="2">
    <location>
        <begin position="1877"/>
        <end position="1888"/>
    </location>
</feature>
<dbReference type="EMBL" id="CAJNIZ010006259">
    <property type="protein sequence ID" value="CAE7248469.1"/>
    <property type="molecule type" value="Genomic_DNA"/>
</dbReference>
<gene>
    <name evidence="4" type="primary">JNK</name>
    <name evidence="4" type="ORF">SPIL2461_LOCUS4651</name>
</gene>
<feature type="region of interest" description="Disordered" evidence="2">
    <location>
        <begin position="1024"/>
        <end position="1051"/>
    </location>
</feature>
<feature type="region of interest" description="Disordered" evidence="2">
    <location>
        <begin position="1112"/>
        <end position="1322"/>
    </location>
</feature>
<feature type="compositionally biased region" description="Basic and acidic residues" evidence="2">
    <location>
        <begin position="1027"/>
        <end position="1044"/>
    </location>
</feature>
<feature type="compositionally biased region" description="Basic and acidic residues" evidence="2">
    <location>
        <begin position="1185"/>
        <end position="1215"/>
    </location>
</feature>
<keyword evidence="5" id="KW-1185">Reference proteome</keyword>
<feature type="region of interest" description="Disordered" evidence="2">
    <location>
        <begin position="1068"/>
        <end position="1094"/>
    </location>
</feature>
<feature type="compositionally biased region" description="Basic and acidic residues" evidence="2">
    <location>
        <begin position="1575"/>
        <end position="1591"/>
    </location>
</feature>
<feature type="region of interest" description="Disordered" evidence="2">
    <location>
        <begin position="2580"/>
        <end position="2645"/>
    </location>
</feature>
<reference evidence="4" key="1">
    <citation type="submission" date="2021-02" db="EMBL/GenBank/DDBJ databases">
        <authorList>
            <person name="Dougan E. K."/>
            <person name="Rhodes N."/>
            <person name="Thang M."/>
            <person name="Chan C."/>
        </authorList>
    </citation>
    <scope>NUCLEOTIDE SEQUENCE</scope>
</reference>
<keyword evidence="1" id="KW-0175">Coiled coil</keyword>
<comment type="caution">
    <text evidence="4">The sequence shown here is derived from an EMBL/GenBank/DDBJ whole genome shotgun (WGS) entry which is preliminary data.</text>
</comment>
<dbReference type="PROSITE" id="PS51154">
    <property type="entry name" value="MACRO"/>
    <property type="match status" value="1"/>
</dbReference>
<feature type="region of interest" description="Disordered" evidence="2">
    <location>
        <begin position="118"/>
        <end position="147"/>
    </location>
</feature>
<feature type="coiled-coil region" evidence="1">
    <location>
        <begin position="777"/>
        <end position="804"/>
    </location>
</feature>
<feature type="compositionally biased region" description="Basic and acidic residues" evidence="2">
    <location>
        <begin position="1265"/>
        <end position="1297"/>
    </location>
</feature>
<feature type="non-terminal residue" evidence="4">
    <location>
        <position position="1"/>
    </location>
</feature>
<evidence type="ECO:0000313" key="5">
    <source>
        <dbReference type="Proteomes" id="UP000649617"/>
    </source>
</evidence>
<feature type="compositionally biased region" description="Basic and acidic residues" evidence="2">
    <location>
        <begin position="1625"/>
        <end position="1635"/>
    </location>
</feature>
<dbReference type="OrthoDB" id="413361at2759"/>
<evidence type="ECO:0000313" key="4">
    <source>
        <dbReference type="EMBL" id="CAE7248469.1"/>
    </source>
</evidence>
<evidence type="ECO:0000256" key="2">
    <source>
        <dbReference type="SAM" id="MobiDB-lite"/>
    </source>
</evidence>
<dbReference type="InterPro" id="IPR002589">
    <property type="entry name" value="Macro_dom"/>
</dbReference>
<sequence length="2645" mass="296858">LTDILGEIYTDQAGEFAKACAIIGACNGTATPGMPRTNGLAESRVKEVLSGARVLLRQAGLEAKWWPYAVKAYCLRKNVKEVDGDETPYRKRHGEEKLQVELMPFGCLVDLLPIADKPRRPKEGISDEQAEREEAEEDARVERGDEDVSSIAAPAVKAKFDPPTSPGIHLGYAQLPGGKTNGDYMVAEMSHFLHAVKKPAAHQTKRIVPPEHEGWYFPMERVYEHRTRLMTESRARAIAKIEHDRENGYVLNDAVFDEGRESKRDTKQKIEDDRKFIGESDYWEHVPDERKWVLHHIMMRKDLVLPGEEALAGDGPGRRELDKWRYTRMVSASGKVEERWDDRWECTTAPKTRWCGESCFWEKGCAPEPPKKNREQKDQGVRSRGVGLDYEQDTPRRERAYAGSGKPNIISTEEWNNMSVGQRREFVEQDRKRILDGLREEASRRAERVENREEWVQIAKSTWMAKKYAAERPIEVPDHYEVWTRMGVNSVRVHKDSYDILSEEDMKRLDEIVDGEVGTKGGEAVMPGANRIVWEEQRVKMSLADFIGELTNTASYLAQACRALNATPMLRPHLPYAFAVIAKLRNFVMALVQACKEYGLGTKAFELVDCPRQWKEPFSATAGERPEFFPRSLVEVLRTHASALAVVGTNAEKASLSYDAAIGYQRTMVGEEEVGKQLAEHMMEENIPDRCYRDQLEGRIGGDWGGIPRTFGMTEEQVKDMLNRYVGTPPGSITNDAMRIPGLSKNEVFRNPKKPRIPSMTALSRDSRDRIMGTMPPEELRSDLDQALNRINALQDEVAALRALDRAEPISEERLTRIMEAASEPEEVDKLNPFQGTYWGKQDELDKYDEMFARNDGLARRVMDMKEERERVATQRVSDADEQKMQEMVAARIAAIAEEIEEETRQRYLKNLEAQDAGDFSVRKQLESATETIRKLKSEIERMGKAGDASTASAGSQGSDEKMKEAGEKIRRLEAESSDLRKEIGELRKEVMDKDQEKIRTLKAEASLNDYKLTLEDTMQKCMGANTEKERVEREKGEAVEAERKAKKALGKAEEQIAQMLKEMEKIKTAASPGDDKDAGDNVPRKEYDRLKADKESLEMITSMKDAETRVLRKDYEKLEGDMKRLEETNRRTKLESISKEEHDRLKAKMEESNREKDDEIQRLKKLLEEARKAVPTESATGESDAGKKKGKESKAGEKVGKAKEDRAGSPKAKENEDELNEASDAKEKEKSSEKGTESGVESEDADTKQLRQASRGNLSEEELRELRSRSPAGMKKDETFTDDQGKTWKKKDKSDTGTKGAEAESPGNDPPSAESSTKSGADDLVVKIEVKAEGVLGMDVHGEKKSAVGQCTVIVDPAGLGHIRSGPMRAGGASKAIYKWLGFVAGDIFPVRVQDIVDSEGKACFHQYEKDKNVIHAVGPNFKDYTKVEVDGPAGNMLATTYRNIFKQAVRACDLYGIKKLRLLPISSGIFAGEMSQAQMAPFTAQAIQKALRSVENYVLSTLAWMEIAMCVFEPDQVELYQEALKELSDGFVRPAKLPKGMGKGGKAGSQSGARHGEKGGKPQGGDGENDEDGDKRGEEDEELKERDILDTIIGDRTTDYTETVSTTKLAEETQLEVESPTAEADRMKTDSDGKKQRNLIVADVINPVREEQEDEKAATLTGMEVACVDIDGVVGRDAFGRKASVPNWDAGLGQGDRNKGYDAAGMNRTVLTLGPAIEKASAIKYDVTYQFIDAAVNAMKDMEEEKKAKTIEELEWGTIIPKNHAPGKTIVLRKHYEDIVSPLADEARKALDLRRVDHERALKQAREAESDIVVSWTCATRTELGIRVYHSKEKEPTHDVTEAGEAGNEKRYPEEVIMRLARNVADIVGHGFEGMKESASDREKQKGGPGAANRSNPLNDPYFLKCNSHAVPWEWIRERVEDRCGYTIRDLETKEIAYQAQNYGVEVLGTLGISAGKNEEGTETVRLGIHRVLAMRPAATIGTIHQVAGTTVSGREDRLVPNGESAKGIWKEIEVGELPKLAYYTVGIGQWIKIMENNLTITPEKGDENVVLDWYPTDDAAVQSSVAETTQDDDLDAMVPLRLDHSKYGRHPHVIQQLRRLAHRGRRVTFAIDVALIRAAGGRVYLTRNGRLAIPGIIPNAAWQYIYFEDTCTLIYDRGMEIARADVSYQGKTSSDDETFAEIDSKRMKDPRHGNAITLLNKCGVPTTYCVARKKRRMMGITICQSCFLPQVPRPDFLEGVPGKTLGRLDSPYAQWKKNFVATGKELGIDMKKTGDRYQELKLHPRAISGMFSCFHPIEDTVMHYRTGIQTDTIAAARKAMVNRFLMDEVYVRAMSIDLKIGGEIAKMYNNHVGVLQRELSQCRSFGDVYMLPCMISTLYTRVQFYTSPAGSSLRAAFWYALRNKMALDAFLTKMQRGEGAAIGGAMPEQCAVSLTKHLLADIIEGWKVIKSCLDDNVVKLRYMQNLRDGGAGETTIKSIKEIRVMDFEEARRGSQEVNKQGQYKYETPINVALQTYFLRKFEGGFVVTDPANFGRGPHDRVIEAMFERRNSVYWAPARAFVEKQSYRPARPVVFRGPAMSETEVEGTRGEREVRPRRGERREREEMADEDEGWGDWGAEGHVDQPETIGENQRERSGPVTGD</sequence>
<name>A0A812LS05_SYMPI</name>
<feature type="region of interest" description="Disordered" evidence="2">
    <location>
        <begin position="940"/>
        <end position="967"/>
    </location>
</feature>
<accession>A0A812LS05</accession>
<feature type="compositionally biased region" description="Basic and acidic residues" evidence="2">
    <location>
        <begin position="1112"/>
        <end position="1175"/>
    </location>
</feature>
<feature type="non-terminal residue" evidence="4">
    <location>
        <position position="2645"/>
    </location>
</feature>
<evidence type="ECO:0000256" key="1">
    <source>
        <dbReference type="SAM" id="Coils"/>
    </source>
</evidence>
<feature type="region of interest" description="Disordered" evidence="2">
    <location>
        <begin position="1877"/>
        <end position="1901"/>
    </location>
</feature>
<dbReference type="SUPFAM" id="SSF52949">
    <property type="entry name" value="Macro domain-like"/>
    <property type="match status" value="1"/>
</dbReference>
<organism evidence="4 5">
    <name type="scientific">Symbiodinium pilosum</name>
    <name type="common">Dinoflagellate</name>
    <dbReference type="NCBI Taxonomy" id="2952"/>
    <lineage>
        <taxon>Eukaryota</taxon>
        <taxon>Sar</taxon>
        <taxon>Alveolata</taxon>
        <taxon>Dinophyceae</taxon>
        <taxon>Suessiales</taxon>
        <taxon>Symbiodiniaceae</taxon>
        <taxon>Symbiodinium</taxon>
    </lineage>
</organism>